<dbReference type="STRING" id="1122214.Mame_01979"/>
<evidence type="ECO:0000256" key="2">
    <source>
        <dbReference type="ARBA" id="ARBA00022692"/>
    </source>
</evidence>
<evidence type="ECO:0000313" key="6">
    <source>
        <dbReference type="EMBL" id="AQZ51320.1"/>
    </source>
</evidence>
<feature type="transmembrane region" description="Helical" evidence="5">
    <location>
        <begin position="485"/>
        <end position="503"/>
    </location>
</feature>
<dbReference type="InterPro" id="IPR002293">
    <property type="entry name" value="AA/rel_permease1"/>
</dbReference>
<dbReference type="GO" id="GO:0022857">
    <property type="term" value="F:transmembrane transporter activity"/>
    <property type="evidence" value="ECO:0007669"/>
    <property type="project" value="InterPro"/>
</dbReference>
<accession>A0A1U9Z0Z5</accession>
<dbReference type="AlphaFoldDB" id="A0A1U9Z0Z5"/>
<dbReference type="PANTHER" id="PTHR47547">
    <property type="match status" value="1"/>
</dbReference>
<evidence type="ECO:0000256" key="1">
    <source>
        <dbReference type="ARBA" id="ARBA00004141"/>
    </source>
</evidence>
<dbReference type="Gene3D" id="1.20.1740.10">
    <property type="entry name" value="Amino acid/polyamine transporter I"/>
    <property type="match status" value="1"/>
</dbReference>
<feature type="transmembrane region" description="Helical" evidence="5">
    <location>
        <begin position="453"/>
        <end position="473"/>
    </location>
</feature>
<comment type="subcellular location">
    <subcellularLocation>
        <location evidence="1">Membrane</location>
        <topology evidence="1">Multi-pass membrane protein</topology>
    </subcellularLocation>
</comment>
<feature type="transmembrane region" description="Helical" evidence="5">
    <location>
        <begin position="189"/>
        <end position="210"/>
    </location>
</feature>
<keyword evidence="7" id="KW-1185">Reference proteome</keyword>
<evidence type="ECO:0000313" key="7">
    <source>
        <dbReference type="Proteomes" id="UP000191135"/>
    </source>
</evidence>
<dbReference type="Pfam" id="PF13520">
    <property type="entry name" value="AA_permease_2"/>
    <property type="match status" value="1"/>
</dbReference>
<dbReference type="GO" id="GO:0016020">
    <property type="term" value="C:membrane"/>
    <property type="evidence" value="ECO:0007669"/>
    <property type="project" value="UniProtKB-SubCell"/>
</dbReference>
<feature type="transmembrane region" description="Helical" evidence="5">
    <location>
        <begin position="158"/>
        <end position="177"/>
    </location>
</feature>
<dbReference type="EMBL" id="CP020330">
    <property type="protein sequence ID" value="AQZ51320.1"/>
    <property type="molecule type" value="Genomic_DNA"/>
</dbReference>
<name>A0A1U9Z0Z5_9HYPH</name>
<proteinExistence type="predicted"/>
<protein>
    <submittedName>
        <fullName evidence="6">L-aspartate transporter</fullName>
    </submittedName>
</protein>
<feature type="transmembrane region" description="Helical" evidence="5">
    <location>
        <begin position="393"/>
        <end position="415"/>
    </location>
</feature>
<keyword evidence="2 5" id="KW-0812">Transmembrane</keyword>
<feature type="transmembrane region" description="Helical" evidence="5">
    <location>
        <begin position="361"/>
        <end position="386"/>
    </location>
</feature>
<feature type="transmembrane region" description="Helical" evidence="5">
    <location>
        <begin position="39"/>
        <end position="59"/>
    </location>
</feature>
<dbReference type="Proteomes" id="UP000191135">
    <property type="component" value="Chromosome"/>
</dbReference>
<feature type="transmembrane region" description="Helical" evidence="5">
    <location>
        <begin position="231"/>
        <end position="255"/>
    </location>
</feature>
<dbReference type="PANTHER" id="PTHR47547:SF1">
    <property type="entry name" value="ASPARTATE-PROTON SYMPORTER"/>
    <property type="match status" value="1"/>
</dbReference>
<organism evidence="6 7">
    <name type="scientific">Martelella mediterranea DSM 17316</name>
    <dbReference type="NCBI Taxonomy" id="1122214"/>
    <lineage>
        <taxon>Bacteria</taxon>
        <taxon>Pseudomonadati</taxon>
        <taxon>Pseudomonadota</taxon>
        <taxon>Alphaproteobacteria</taxon>
        <taxon>Hyphomicrobiales</taxon>
        <taxon>Aurantimonadaceae</taxon>
        <taxon>Martelella</taxon>
    </lineage>
</organism>
<dbReference type="InterPro" id="IPR052962">
    <property type="entry name" value="AA_Transporter_AGT"/>
</dbReference>
<dbReference type="eggNOG" id="COG0531">
    <property type="taxonomic scope" value="Bacteria"/>
</dbReference>
<keyword evidence="3 5" id="KW-1133">Transmembrane helix</keyword>
<sequence length="535" mass="56728">MAMRREIGLIGLTFVAVGGVLGSGWLFAPLDTAQLAGPASIIAWLIGAVAMLLIALTYAENSTLFPIAGGIARIPQFSHGRLLALAMGWSAWVGYCTTAPIEVKASLGYASSYLPWLTNSAGGLTVSGYLAAAVFLAVLTVINVFGVAWFARINTAMTWFKLFVPVVFIVVIVAARFEPSNFTSAGGFAPFGVPGIFAAVSTGGVVFAFIGFRHAIDLAGEVRNTQRVIPLALILSVLICLAIYVGLQIAFVGAIDPASLAGGWQTIEATHELGPLGALATSIGVLWLLSMLNVAAVISPAGSGLVSVSSNARLALAMSNNGVFPRLFAKLNEFGVPLWALILNYVVALFMLIVLPFQQILALNSAAVVLSFIAGPVSMVAFRYLAPNARRPFVVPAAGFVGAVAFVIASLMIFWSGWSTIWLLLALLAVGAVLFLLRFAVIGREDLEPKSAVWFGIYMAGIAVISYLGGYGGGLGVIPHPLDSVLVGLFAVVIFLMAVRGRVSQEVFDRFRHEQHEIERQEYDGDDIEDAMTRE</sequence>
<dbReference type="PIRSF" id="PIRSF006060">
    <property type="entry name" value="AA_transporter"/>
    <property type="match status" value="1"/>
</dbReference>
<evidence type="ECO:0000256" key="5">
    <source>
        <dbReference type="SAM" id="Phobius"/>
    </source>
</evidence>
<feature type="transmembrane region" description="Helical" evidence="5">
    <location>
        <begin position="421"/>
        <end position="441"/>
    </location>
</feature>
<feature type="transmembrane region" description="Helical" evidence="5">
    <location>
        <begin position="7"/>
        <end position="27"/>
    </location>
</feature>
<evidence type="ECO:0000256" key="4">
    <source>
        <dbReference type="ARBA" id="ARBA00023136"/>
    </source>
</evidence>
<dbReference type="KEGG" id="mmed:Mame_01979"/>
<gene>
    <name evidence="6" type="primary">yveA</name>
    <name evidence="6" type="ORF">Mame_01979</name>
</gene>
<reference evidence="6 7" key="1">
    <citation type="submission" date="2017-03" db="EMBL/GenBank/DDBJ databases">
        <title>Foreign affairs: Plasmid Transfer between Roseobacters and Rhizobia.</title>
        <authorList>
            <person name="Bartling P."/>
            <person name="Bunk B."/>
            <person name="Overmann J."/>
            <person name="Brinkmann H."/>
            <person name="Petersen J."/>
        </authorList>
    </citation>
    <scope>NUCLEOTIDE SEQUENCE [LARGE SCALE GENOMIC DNA]</scope>
    <source>
        <strain evidence="6 7">MACL11</strain>
    </source>
</reference>
<feature type="transmembrane region" description="Helical" evidence="5">
    <location>
        <begin position="275"/>
        <end position="298"/>
    </location>
</feature>
<feature type="transmembrane region" description="Helical" evidence="5">
    <location>
        <begin position="336"/>
        <end position="355"/>
    </location>
</feature>
<evidence type="ECO:0000256" key="3">
    <source>
        <dbReference type="ARBA" id="ARBA00022989"/>
    </source>
</evidence>
<feature type="transmembrane region" description="Helical" evidence="5">
    <location>
        <begin position="121"/>
        <end position="151"/>
    </location>
</feature>
<dbReference type="RefSeq" id="WP_018062812.1">
    <property type="nucleotide sequence ID" value="NZ_AQWH01000001.1"/>
</dbReference>
<keyword evidence="4 5" id="KW-0472">Membrane</keyword>
<feature type="transmembrane region" description="Helical" evidence="5">
    <location>
        <begin position="80"/>
        <end position="101"/>
    </location>
</feature>